<dbReference type="Proteomes" id="UP000616779">
    <property type="component" value="Unassembled WGS sequence"/>
</dbReference>
<reference evidence="4 5" key="1">
    <citation type="submission" date="2019-10" db="EMBL/GenBank/DDBJ databases">
        <title>Description of Paenibacillus terrestris sp. nov.</title>
        <authorList>
            <person name="Carlier A."/>
            <person name="Qi S."/>
        </authorList>
    </citation>
    <scope>NUCLEOTIDE SEQUENCE [LARGE SCALE GENOMIC DNA]</scope>
    <source>
        <strain evidence="4 5">LMG 31458</strain>
    </source>
</reference>
<proteinExistence type="predicted"/>
<dbReference type="RefSeq" id="WP_171646768.1">
    <property type="nucleotide sequence ID" value="NZ_WHOA01000203.1"/>
</dbReference>
<evidence type="ECO:0000259" key="1">
    <source>
        <dbReference type="Pfam" id="PF19501"/>
    </source>
</evidence>
<name>A0ABX1Y604_9BACL</name>
<sequence length="881" mass="99976">MGEKKQLRVHWLEEELPNSCGVTWGVPWHIGELNRSQAGTFTLIDSSGNPLALQSWPTAYWPDGSVKWTAHAASFDKPESEGYTLQAADEQSITIHARSRMKVTQSADEVTVDTGVIRCIVGKQGKSFIRALYHGEKLISSDGSLVCIREERRTTSSGRLYQEESFRGKVTSVTIEQEGPSRVVLMVEGEHISKKADRSWLPFRLRLYFYANQASIRIVHTSLFNGDPQEDFVKGLGISFALPLKAPLYNRYVRFAGDTGFFSESPRHLSTWRTKGVYLDMFWRQQAGEAIAFDHEKDAKFKALLDDSAAWDSFKLTQLSADSYSIVKQTYKECSPVKAVSGNRAKGLVYAGDTHGGLAAGLRNFWQKHPSSLEVTGMTTDEANLTLWFWSPDAAAMDMRHYDTTTYVESAYEGSEELRSTPYGIGNTNELMLWCCDGTPAAADLANMTSHIQTPPQLLCEPARYHDTNVFGIWSLPDRSTPAKAWIEDQLDACLSFYKQEVERRRWYGFWDYGDFMHTYDPVRHEWRYDVGGFAWQNTELVPNIWLWLSFLRSGRADLFRMAEAMTRHTSEVDVYHLGEYAGLGSRHNVVHWGCGCKEARIAMAGLHRYYYFLTADERIGDILEEVADADFATVGIDPMRAYFPKDEHLTHVRSGPDWAAFSSNWMSQWERFENSKYRDKILQGIKNLKSAPFRLLSGTTFGYDPNTGILTHISDGNYGYHMVISFGAPQVWIELSQLLSDPEWDDMLVEFGEFYYLEPEEKLARTNGDIDHNKFSWPMFAASMAAYAANRRSNAALAAITWRIMLENRLPGGSEDATRTYQVPEHAYVRPIQELPSITTNVTSQWSLNAIMCLELIGNELPTELNAEYLSASYAADQKK</sequence>
<evidence type="ECO:0008006" key="6">
    <source>
        <dbReference type="Google" id="ProtNLM"/>
    </source>
</evidence>
<evidence type="ECO:0000313" key="4">
    <source>
        <dbReference type="EMBL" id="NOU75289.1"/>
    </source>
</evidence>
<dbReference type="PANTHER" id="PTHR40081">
    <property type="entry name" value="CONCANAVALIN A-LIKE LECTIN/GLUCANASE"/>
    <property type="match status" value="1"/>
</dbReference>
<evidence type="ECO:0000313" key="5">
    <source>
        <dbReference type="Proteomes" id="UP000616779"/>
    </source>
</evidence>
<feature type="domain" description="PcRGLX/YetA-like N-terminal RIFT barrel" evidence="1">
    <location>
        <begin position="6"/>
        <end position="87"/>
    </location>
</feature>
<feature type="domain" description="PcRGLX/YetA-like C-terminal alpha/alpha toroid" evidence="3">
    <location>
        <begin position="455"/>
        <end position="862"/>
    </location>
</feature>
<dbReference type="InterPro" id="IPR045793">
    <property type="entry name" value="PcRGLX/YetA-like"/>
</dbReference>
<dbReference type="InterPro" id="IPR048329">
    <property type="entry name" value="PcRGLX_1st"/>
</dbReference>
<dbReference type="EMBL" id="WHOA01000203">
    <property type="protein sequence ID" value="NOU75289.1"/>
    <property type="molecule type" value="Genomic_DNA"/>
</dbReference>
<evidence type="ECO:0000259" key="3">
    <source>
        <dbReference type="Pfam" id="PF21346"/>
    </source>
</evidence>
<dbReference type="InterPro" id="IPR048331">
    <property type="entry name" value="PcRGLX/YetA_3rd"/>
</dbReference>
<gene>
    <name evidence="4" type="ORF">GC098_28555</name>
</gene>
<dbReference type="Pfam" id="PF19501">
    <property type="entry name" value="PcRGLX_1st"/>
    <property type="match status" value="1"/>
</dbReference>
<keyword evidence="5" id="KW-1185">Reference proteome</keyword>
<dbReference type="InterPro" id="IPR048330">
    <property type="entry name" value="PcRGLX/YetA_2nd"/>
</dbReference>
<dbReference type="Pfam" id="PF21345">
    <property type="entry name" value="PcRGLX_2nd"/>
    <property type="match status" value="1"/>
</dbReference>
<dbReference type="Pfam" id="PF21346">
    <property type="entry name" value="PcRGLX_3rd"/>
    <property type="match status" value="1"/>
</dbReference>
<dbReference type="PANTHER" id="PTHR40081:SF1">
    <property type="entry name" value="TAT PATHWAY SIGNAL SEQUENCE DOMAIN PROTEIN"/>
    <property type="match status" value="1"/>
</dbReference>
<protein>
    <recommendedName>
        <fullName evidence="6">Tat pathway signal sequence domain protein</fullName>
    </recommendedName>
</protein>
<feature type="domain" description="PcRGLX/YetA-like central beta-sandwich" evidence="2">
    <location>
        <begin position="102"/>
        <end position="449"/>
    </location>
</feature>
<accession>A0ABX1Y604</accession>
<comment type="caution">
    <text evidence="4">The sequence shown here is derived from an EMBL/GenBank/DDBJ whole genome shotgun (WGS) entry which is preliminary data.</text>
</comment>
<organism evidence="4 5">
    <name type="scientific">Paenibacillus phytorum</name>
    <dbReference type="NCBI Taxonomy" id="2654977"/>
    <lineage>
        <taxon>Bacteria</taxon>
        <taxon>Bacillati</taxon>
        <taxon>Bacillota</taxon>
        <taxon>Bacilli</taxon>
        <taxon>Bacillales</taxon>
        <taxon>Paenibacillaceae</taxon>
        <taxon>Paenibacillus</taxon>
    </lineage>
</organism>
<evidence type="ECO:0000259" key="2">
    <source>
        <dbReference type="Pfam" id="PF21345"/>
    </source>
</evidence>